<evidence type="ECO:0000256" key="3">
    <source>
        <dbReference type="SAM" id="Coils"/>
    </source>
</evidence>
<keyword evidence="5" id="KW-1185">Reference proteome</keyword>
<keyword evidence="1" id="KW-0677">Repeat</keyword>
<protein>
    <recommendedName>
        <fullName evidence="6">Tetratricopeptide repeat protein</fullName>
    </recommendedName>
</protein>
<dbReference type="EMBL" id="JBDJPC010000042">
    <property type="protein sequence ID" value="KAL1487509.1"/>
    <property type="molecule type" value="Genomic_DNA"/>
</dbReference>
<dbReference type="SMART" id="SM00028">
    <property type="entry name" value="TPR"/>
    <property type="match status" value="3"/>
</dbReference>
<dbReference type="PANTHER" id="PTHR44943:SF8">
    <property type="entry name" value="TPR REPEAT-CONTAINING PROTEIN MJ0263"/>
    <property type="match status" value="1"/>
</dbReference>
<reference evidence="4 5" key="1">
    <citation type="submission" date="2024-05" db="EMBL/GenBank/DDBJ databases">
        <title>Genetic variation in Jamaican populations of the coffee berry borer (Hypothenemus hampei).</title>
        <authorList>
            <person name="Errbii M."/>
            <person name="Myrie A."/>
        </authorList>
    </citation>
    <scope>NUCLEOTIDE SEQUENCE [LARGE SCALE GENOMIC DNA]</scope>
    <source>
        <strain evidence="4">JA-Hopewell-2020-01-JO</strain>
        <tissue evidence="4">Whole body</tissue>
    </source>
</reference>
<sequence>MPTDLDYFSEEKLNNGSWISFANSLPHHLHEMFKISVGEGVVDKGCGNVLQGYYGPYNNGDSGDSGYLGASNGLQEVKYKWGATKHMNWVPVSGWIAFGICRAIGDTSWNSLYFDKSAASKLNEIGQQLFDNGKFSEAEEYFNNAYTHSSYTKNYDVYKSNRENAKAEIDAINLNSEGDDLFNEGKYHEAHSKYHEAFDKSNVSRQYKIYSTNLKKAKVEIDAINLNSKGDGLFNQGKYRKAHSKYHEAYDKSNVSRQYKIYSTNRDKAKAEIDAINLNSEGDDLFNEGKYHEAHSKYHEAFDKSNVSRQYKIYSTNLKKAKVEIDAINLNSKGDGLFNQGKYRKAHSKYHEAYDKSNVSRQYKIYSTNRDKAKAEIDAINLNSEGDGLFNQGKYREAHSKYHEAYDKSNVSRQYKIYSTNRDKAKAEIDAINLNSEGDGLFNQGKYREAHSKYHEAYDKSNVSRQYKIYSTNRDKAKAEIDAINLNSEGDGLFNQGKYREAHSKYHEAYDKSNVSRQHNIYSTNRDKAKAEIDAINLNSEGDGLFNQGKYREAHSKYHEAYDKSNVSRQHHKYSTNRDKAKVELDALNAYQRGETLFNKRRYSDALKEYQAAHSSSQVINAKSTYNSGISKVQVEIIAEQLYEQGEVLYCTGKYVEAKTKYNEAVHTSKVHKDYYSSLGVVKAQTELDAIALNDRADVLLSQGKFAEAIKKYQAAYDKTQVFNQREQYKNNRDSIQAKVYNQEGYKLLSEATAERDFALKILKYKNAQEKFEKAINKRPSSHVFRNSLTKTLAAMKVIETYNSVFKDFSLMLTSDITDSELEELGHRLDSLLDIAEYGNDSTIVNRFHIVSLRISRRKMNSQLESINRKDINDLIEAIMNLIETEIEVLKQLNIIDHKLEQELKSLEGQLNALDLNNECMQSNNDNILVNITSIASRVEEYYEEVENRALERLAQNAQQEHCGNTL</sequence>
<dbReference type="AlphaFoldDB" id="A0ABD1DYP3"/>
<dbReference type="InterPro" id="IPR019734">
    <property type="entry name" value="TPR_rpt"/>
</dbReference>
<evidence type="ECO:0000256" key="2">
    <source>
        <dbReference type="ARBA" id="ARBA00022803"/>
    </source>
</evidence>
<evidence type="ECO:0000313" key="5">
    <source>
        <dbReference type="Proteomes" id="UP001566132"/>
    </source>
</evidence>
<name>A0ABD1DYP3_HYPHA</name>
<keyword evidence="2" id="KW-0802">TPR repeat</keyword>
<dbReference type="SUPFAM" id="SSF48452">
    <property type="entry name" value="TPR-like"/>
    <property type="match status" value="3"/>
</dbReference>
<gene>
    <name evidence="4" type="ORF">ABEB36_015820</name>
</gene>
<evidence type="ECO:0008006" key="6">
    <source>
        <dbReference type="Google" id="ProtNLM"/>
    </source>
</evidence>
<keyword evidence="3" id="KW-0175">Coiled coil</keyword>
<dbReference type="Gene3D" id="1.25.40.10">
    <property type="entry name" value="Tetratricopeptide repeat domain"/>
    <property type="match status" value="4"/>
</dbReference>
<dbReference type="InterPro" id="IPR051685">
    <property type="entry name" value="Ycf3/AcsC/BcsC/TPR_MFPF"/>
</dbReference>
<dbReference type="InterPro" id="IPR011990">
    <property type="entry name" value="TPR-like_helical_dom_sf"/>
</dbReference>
<organism evidence="4 5">
    <name type="scientific">Hypothenemus hampei</name>
    <name type="common">Coffee berry borer</name>
    <dbReference type="NCBI Taxonomy" id="57062"/>
    <lineage>
        <taxon>Eukaryota</taxon>
        <taxon>Metazoa</taxon>
        <taxon>Ecdysozoa</taxon>
        <taxon>Arthropoda</taxon>
        <taxon>Hexapoda</taxon>
        <taxon>Insecta</taxon>
        <taxon>Pterygota</taxon>
        <taxon>Neoptera</taxon>
        <taxon>Endopterygota</taxon>
        <taxon>Coleoptera</taxon>
        <taxon>Polyphaga</taxon>
        <taxon>Cucujiformia</taxon>
        <taxon>Curculionidae</taxon>
        <taxon>Scolytinae</taxon>
        <taxon>Hypothenemus</taxon>
    </lineage>
</organism>
<evidence type="ECO:0000313" key="4">
    <source>
        <dbReference type="EMBL" id="KAL1487509.1"/>
    </source>
</evidence>
<feature type="coiled-coil region" evidence="3">
    <location>
        <begin position="890"/>
        <end position="924"/>
    </location>
</feature>
<accession>A0ABD1DYP3</accession>
<proteinExistence type="predicted"/>
<dbReference type="Pfam" id="PF13432">
    <property type="entry name" value="TPR_16"/>
    <property type="match status" value="1"/>
</dbReference>
<dbReference type="Proteomes" id="UP001566132">
    <property type="component" value="Unassembled WGS sequence"/>
</dbReference>
<evidence type="ECO:0000256" key="1">
    <source>
        <dbReference type="ARBA" id="ARBA00022737"/>
    </source>
</evidence>
<comment type="caution">
    <text evidence="4">The sequence shown here is derived from an EMBL/GenBank/DDBJ whole genome shotgun (WGS) entry which is preliminary data.</text>
</comment>
<dbReference type="PANTHER" id="PTHR44943">
    <property type="entry name" value="CELLULOSE SYNTHASE OPERON PROTEIN C"/>
    <property type="match status" value="1"/>
</dbReference>